<dbReference type="AlphaFoldDB" id="A0A1G2SHY5"/>
<evidence type="ECO:0000256" key="1">
    <source>
        <dbReference type="ARBA" id="ARBA00006354"/>
    </source>
</evidence>
<name>A0A1G2SHY5_9BACT</name>
<dbReference type="Pfam" id="PF01078">
    <property type="entry name" value="Mg_chelatase"/>
    <property type="match status" value="1"/>
</dbReference>
<dbReference type="STRING" id="1802730.A2591_02885"/>
<dbReference type="Gene3D" id="3.30.230.10">
    <property type="match status" value="1"/>
</dbReference>
<dbReference type="Proteomes" id="UP000178168">
    <property type="component" value="Unassembled WGS sequence"/>
</dbReference>
<evidence type="ECO:0000313" key="4">
    <source>
        <dbReference type="Proteomes" id="UP000178168"/>
    </source>
</evidence>
<dbReference type="EMBL" id="MHUZ01000037">
    <property type="protein sequence ID" value="OHA84645.1"/>
    <property type="molecule type" value="Genomic_DNA"/>
</dbReference>
<dbReference type="Pfam" id="PF13335">
    <property type="entry name" value="Mg_chelatase_C"/>
    <property type="match status" value="1"/>
</dbReference>
<feature type="domain" description="AAA+ ATPase" evidence="2">
    <location>
        <begin position="221"/>
        <end position="400"/>
    </location>
</feature>
<dbReference type="PANTHER" id="PTHR32039">
    <property type="entry name" value="MAGNESIUM-CHELATASE SUBUNIT CHLI"/>
    <property type="match status" value="1"/>
</dbReference>
<dbReference type="InterPro" id="IPR045006">
    <property type="entry name" value="CHLI-like"/>
</dbReference>
<dbReference type="SUPFAM" id="SSF52540">
    <property type="entry name" value="P-loop containing nucleoside triphosphate hydrolases"/>
    <property type="match status" value="1"/>
</dbReference>
<dbReference type="SMART" id="SM00382">
    <property type="entry name" value="AAA"/>
    <property type="match status" value="1"/>
</dbReference>
<protein>
    <recommendedName>
        <fullName evidence="2">AAA+ ATPase domain-containing protein</fullName>
    </recommendedName>
</protein>
<dbReference type="PANTHER" id="PTHR32039:SF7">
    <property type="entry name" value="COMPETENCE PROTEIN COMM"/>
    <property type="match status" value="1"/>
</dbReference>
<gene>
    <name evidence="3" type="ORF">A2591_02885</name>
</gene>
<sequence length="509" mass="54682">MAFAKAYSTQVAGLSPRTVVVEADLSKGLHSFSVVGLPDKAVEEARDRVGSAIKNSGFPSPKASNKKIVISLAPADLKKEGPLFDLPIALSYLLAAGEIAFSPEKKLFVGELALDGTLRPARGILMVAAHAKQAGFEELYVPEENVREAALIEGVAVYGVKTLKSIAGHLNTKTNGERVSIKLSPAPHEPLSGELPTSFVDLRDIRGQESAKRALEIAAAGRHNIAMWGPPGSGKTLLARALSGILPPLSFEELIEVNGIHSVAGTLSELLTTPPFRAPHHTSSHTAIVGGGSTPRPGEITLAHRGVLFLDEFPEFDRRVVESLRQPLEDRIVSVARAKGSETFPADVLLIAAMNPCPCGKRGSGEECTCPPIAVSRYVRKISGPIMDRIDIWIEVPRIDYEKLGSHEAGAEESSLVRDRVRGAHAFRNNAGRADAARLDTRSLPHARVSKGAEQRLIAAATQFSLSARSYFRTLSVARTIADLEASDTVEESHILEALQYRPKLNTLL</sequence>
<dbReference type="SUPFAM" id="SSF54211">
    <property type="entry name" value="Ribosomal protein S5 domain 2-like"/>
    <property type="match status" value="1"/>
</dbReference>
<organism evidence="3 4">
    <name type="scientific">Candidatus Yonathbacteria bacterium RIFOXYD1_FULL_52_36</name>
    <dbReference type="NCBI Taxonomy" id="1802730"/>
    <lineage>
        <taxon>Bacteria</taxon>
        <taxon>Candidatus Yonathiibacteriota</taxon>
    </lineage>
</organism>
<dbReference type="InterPro" id="IPR014721">
    <property type="entry name" value="Ribsml_uS5_D2-typ_fold_subgr"/>
</dbReference>
<dbReference type="GO" id="GO:0005524">
    <property type="term" value="F:ATP binding"/>
    <property type="evidence" value="ECO:0007669"/>
    <property type="project" value="InterPro"/>
</dbReference>
<evidence type="ECO:0000313" key="3">
    <source>
        <dbReference type="EMBL" id="OHA84645.1"/>
    </source>
</evidence>
<dbReference type="InterPro" id="IPR003593">
    <property type="entry name" value="AAA+_ATPase"/>
</dbReference>
<comment type="similarity">
    <text evidence="1">Belongs to the Mg-chelatase subunits D/I family. ComM subfamily.</text>
</comment>
<dbReference type="Pfam" id="PF13541">
    <property type="entry name" value="ChlI"/>
    <property type="match status" value="1"/>
</dbReference>
<dbReference type="CDD" id="cd00009">
    <property type="entry name" value="AAA"/>
    <property type="match status" value="1"/>
</dbReference>
<comment type="caution">
    <text evidence="3">The sequence shown here is derived from an EMBL/GenBank/DDBJ whole genome shotgun (WGS) entry which is preliminary data.</text>
</comment>
<dbReference type="InterPro" id="IPR027417">
    <property type="entry name" value="P-loop_NTPase"/>
</dbReference>
<dbReference type="InterPro" id="IPR025158">
    <property type="entry name" value="Mg_chelat-rel_C"/>
</dbReference>
<dbReference type="InterPro" id="IPR000523">
    <property type="entry name" value="Mg_chelatse_chII-like_cat_dom"/>
</dbReference>
<dbReference type="InterPro" id="IPR004482">
    <property type="entry name" value="Mg_chelat-rel"/>
</dbReference>
<dbReference type="InterPro" id="IPR020568">
    <property type="entry name" value="Ribosomal_Su5_D2-typ_SF"/>
</dbReference>
<accession>A0A1G2SHY5</accession>
<dbReference type="Gene3D" id="3.40.50.300">
    <property type="entry name" value="P-loop containing nucleotide triphosphate hydrolases"/>
    <property type="match status" value="1"/>
</dbReference>
<evidence type="ECO:0000259" key="2">
    <source>
        <dbReference type="SMART" id="SM00382"/>
    </source>
</evidence>
<reference evidence="3 4" key="1">
    <citation type="journal article" date="2016" name="Nat. Commun.">
        <title>Thousands of microbial genomes shed light on interconnected biogeochemical processes in an aquifer system.</title>
        <authorList>
            <person name="Anantharaman K."/>
            <person name="Brown C.T."/>
            <person name="Hug L.A."/>
            <person name="Sharon I."/>
            <person name="Castelle C.J."/>
            <person name="Probst A.J."/>
            <person name="Thomas B.C."/>
            <person name="Singh A."/>
            <person name="Wilkins M.J."/>
            <person name="Karaoz U."/>
            <person name="Brodie E.L."/>
            <person name="Williams K.H."/>
            <person name="Hubbard S.S."/>
            <person name="Banfield J.F."/>
        </authorList>
    </citation>
    <scope>NUCLEOTIDE SEQUENCE [LARGE SCALE GENOMIC DNA]</scope>
</reference>
<dbReference type="NCBIfam" id="TIGR00368">
    <property type="entry name" value="YifB family Mg chelatase-like AAA ATPase"/>
    <property type="match status" value="1"/>
</dbReference>
<proteinExistence type="inferred from homology"/>